<evidence type="ECO:0000313" key="7">
    <source>
        <dbReference type="Proteomes" id="UP000501466"/>
    </source>
</evidence>
<feature type="transmembrane region" description="Helical" evidence="4">
    <location>
        <begin position="12"/>
        <end position="35"/>
    </location>
</feature>
<dbReference type="GO" id="GO:0007165">
    <property type="term" value="P:signal transduction"/>
    <property type="evidence" value="ECO:0007669"/>
    <property type="project" value="UniProtKB-KW"/>
</dbReference>
<evidence type="ECO:0000256" key="1">
    <source>
        <dbReference type="ARBA" id="ARBA00022500"/>
    </source>
</evidence>
<dbReference type="Pfam" id="PF18947">
    <property type="entry name" value="HAMP_2"/>
    <property type="match status" value="1"/>
</dbReference>
<dbReference type="PANTHER" id="PTHR43531">
    <property type="entry name" value="PROTEIN ICFG"/>
    <property type="match status" value="1"/>
</dbReference>
<dbReference type="PANTHER" id="PTHR43531:SF11">
    <property type="entry name" value="METHYL-ACCEPTING CHEMOTAXIS PROTEIN 3"/>
    <property type="match status" value="1"/>
</dbReference>
<dbReference type="PROSITE" id="PS50111">
    <property type="entry name" value="CHEMOTAXIS_TRANSDUC_2"/>
    <property type="match status" value="1"/>
</dbReference>
<organism evidence="6 7">
    <name type="scientific">Thiosulfativibrio zosterae</name>
    <dbReference type="NCBI Taxonomy" id="2675053"/>
    <lineage>
        <taxon>Bacteria</taxon>
        <taxon>Pseudomonadati</taxon>
        <taxon>Pseudomonadota</taxon>
        <taxon>Gammaproteobacteria</taxon>
        <taxon>Thiotrichales</taxon>
        <taxon>Piscirickettsiaceae</taxon>
        <taxon>Thiosulfativibrio</taxon>
    </lineage>
</organism>
<dbReference type="Gene3D" id="1.20.120.1530">
    <property type="match status" value="1"/>
</dbReference>
<feature type="transmembrane region" description="Helical" evidence="4">
    <location>
        <begin position="303"/>
        <end position="326"/>
    </location>
</feature>
<keyword evidence="4" id="KW-0812">Transmembrane</keyword>
<dbReference type="KEGG" id="tzo:THMIRHAT_19530"/>
<comment type="similarity">
    <text evidence="2">Belongs to the methyl-accepting chemotaxis (MCP) protein family.</text>
</comment>
<sequence>MKLLNYLTINLRLFINTLFSLTFLIAIAYVAWWSLAEVKSKTLEIQQIQQNQTMKLADLQRMLIQTIQNANEYVLESTSNNNQNFNQSIDLLKKLALEIAELTVDDQQKAEIDSLQTMLMEYKKSINSSVYLQGEISRTLKYGIDPAIHKLNTSIMTLTNFNVTVNNPSLTAVLESLVERVKNSQSQVAKLVTSRDVTVLKEFNQKGLGDQSEKDIRVIESLLSSEDDLTEVLERLADSRDGFQESFKDIKDYLVTIKENNQTLIRLVNDANEVMKSVSTSSNQATLNHLSSLTLLSKEQTRWVVVISGMAVLMMLIFNAMLVASITSPLRKVRLRIAEIAETGNLSLWRPLKGKNELVDMSFSIHVLMAEFQQLTDELKMVGQGLSSGDFNVALQQEYHGDLLTLKNEFNDSILQIRSTMSAIQEMSQALRDGRLDFVEDASFYTGDYRKVVASLNAAFAVQKLAIASVKDVMMGMNQGDFSQRIECEMPGDLTLLKDYLNQALHKLEEAIVDKSNTLMHFKQGNFAYKTHGEFDGKLNELRENMDIMANHISRMLSEVQVASSHAVNGVKEISMGNQDLSQRVSAQAISIQSTLNHMEQMIQQVQKTSDNATSVNQKSQEAKKNTVSGADIVNRMFEAIQEIEKTSVDISSFTQVIDDIAFQTNLLALNAAVEAARAGEQGRGFAVVASEVRSLASKSAEAASSIQHLTKHSIEKVKQGIELSRLTKQAFEENASSIDEISSMMDGMQHSLKQQTAGINEVSESLQQINDVTQQNAALVEEVAQTSESIITSVQGVEERLQSFKLRQASEVANDVILHGVVKTA</sequence>
<accession>A0A6F8PQA3</accession>
<dbReference type="InterPro" id="IPR051310">
    <property type="entry name" value="MCP_chemotaxis"/>
</dbReference>
<keyword evidence="3" id="KW-0807">Transducer</keyword>
<keyword evidence="4" id="KW-0472">Membrane</keyword>
<dbReference type="InterPro" id="IPR004089">
    <property type="entry name" value="MCPsignal_dom"/>
</dbReference>
<evidence type="ECO:0000259" key="5">
    <source>
        <dbReference type="PROSITE" id="PS50111"/>
    </source>
</evidence>
<dbReference type="SUPFAM" id="SSF58104">
    <property type="entry name" value="Methyl-accepting chemotaxis protein (MCP) signaling domain"/>
    <property type="match status" value="1"/>
</dbReference>
<keyword evidence="7" id="KW-1185">Reference proteome</keyword>
<evidence type="ECO:0000256" key="4">
    <source>
        <dbReference type="SAM" id="Phobius"/>
    </source>
</evidence>
<evidence type="ECO:0000256" key="3">
    <source>
        <dbReference type="PROSITE-ProRule" id="PRU00284"/>
    </source>
</evidence>
<dbReference type="Proteomes" id="UP000501466">
    <property type="component" value="Chromosome"/>
</dbReference>
<dbReference type="RefSeq" id="WP_173291947.1">
    <property type="nucleotide sequence ID" value="NZ_AP021888.1"/>
</dbReference>
<dbReference type="Pfam" id="PF00015">
    <property type="entry name" value="MCPsignal"/>
    <property type="match status" value="1"/>
</dbReference>
<dbReference type="AlphaFoldDB" id="A0A6F8PQA3"/>
<protein>
    <recommendedName>
        <fullName evidence="5">Methyl-accepting transducer domain-containing protein</fullName>
    </recommendedName>
</protein>
<evidence type="ECO:0000256" key="2">
    <source>
        <dbReference type="ARBA" id="ARBA00029447"/>
    </source>
</evidence>
<dbReference type="Gene3D" id="1.10.287.950">
    <property type="entry name" value="Methyl-accepting chemotaxis protein"/>
    <property type="match status" value="1"/>
</dbReference>
<evidence type="ECO:0000313" key="6">
    <source>
        <dbReference type="EMBL" id="BBP44207.1"/>
    </source>
</evidence>
<dbReference type="InterPro" id="IPR003660">
    <property type="entry name" value="HAMP_dom"/>
</dbReference>
<keyword evidence="1" id="KW-0145">Chemotaxis</keyword>
<dbReference type="SMART" id="SM00283">
    <property type="entry name" value="MA"/>
    <property type="match status" value="1"/>
</dbReference>
<dbReference type="EMBL" id="AP021888">
    <property type="protein sequence ID" value="BBP44207.1"/>
    <property type="molecule type" value="Genomic_DNA"/>
</dbReference>
<dbReference type="GO" id="GO:0006935">
    <property type="term" value="P:chemotaxis"/>
    <property type="evidence" value="ECO:0007669"/>
    <property type="project" value="UniProtKB-KW"/>
</dbReference>
<gene>
    <name evidence="6" type="ORF">THMIRHAT_19530</name>
</gene>
<dbReference type="GO" id="GO:0016020">
    <property type="term" value="C:membrane"/>
    <property type="evidence" value="ECO:0007669"/>
    <property type="project" value="InterPro"/>
</dbReference>
<reference evidence="7" key="1">
    <citation type="submission" date="2019-11" db="EMBL/GenBank/DDBJ databases">
        <title>Isolation and characterization of two novel species in the genus Thiomicrorhabdus.</title>
        <authorList>
            <person name="Mochizuki J."/>
            <person name="Kojima H."/>
            <person name="Fukui M."/>
        </authorList>
    </citation>
    <scope>NUCLEOTIDE SEQUENCE [LARGE SCALE GENOMIC DNA]</scope>
    <source>
        <strain evidence="7">AkT22</strain>
    </source>
</reference>
<proteinExistence type="inferred from homology"/>
<feature type="domain" description="Methyl-accepting transducer" evidence="5">
    <location>
        <begin position="563"/>
        <end position="792"/>
    </location>
</feature>
<keyword evidence="4" id="KW-1133">Transmembrane helix</keyword>
<name>A0A6F8PQA3_9GAMM</name>